<evidence type="ECO:0008006" key="5">
    <source>
        <dbReference type="Google" id="ProtNLM"/>
    </source>
</evidence>
<reference evidence="4" key="1">
    <citation type="journal article" date="2016" name="Nat. Biotechnol.">
        <title>Sequencing wild and cultivated cassava and related species reveals extensive interspecific hybridization and genetic diversity.</title>
        <authorList>
            <person name="Bredeson J.V."/>
            <person name="Lyons J.B."/>
            <person name="Prochnik S.E."/>
            <person name="Wu G.A."/>
            <person name="Ha C.M."/>
            <person name="Edsinger-Gonzales E."/>
            <person name="Grimwood J."/>
            <person name="Schmutz J."/>
            <person name="Rabbi I.Y."/>
            <person name="Egesi C."/>
            <person name="Nauluvula P."/>
            <person name="Lebot V."/>
            <person name="Ndunguru J."/>
            <person name="Mkamilo G."/>
            <person name="Bart R.S."/>
            <person name="Setter T.L."/>
            <person name="Gleadow R.M."/>
            <person name="Kulakow P."/>
            <person name="Ferguson M.E."/>
            <person name="Rounsley S."/>
            <person name="Rokhsar D.S."/>
        </authorList>
    </citation>
    <scope>NUCLEOTIDE SEQUENCE [LARGE SCALE GENOMIC DNA]</scope>
    <source>
        <strain evidence="4">cv. AM560-2</strain>
    </source>
</reference>
<dbReference type="PANTHER" id="PTHR34537">
    <property type="entry name" value="OS08G0459300 PROTEIN"/>
    <property type="match status" value="1"/>
</dbReference>
<keyword evidence="2" id="KW-0732">Signal</keyword>
<dbReference type="AlphaFoldDB" id="A0A2C9VTQ9"/>
<dbReference type="Proteomes" id="UP000091857">
    <property type="component" value="Chromosome 5"/>
</dbReference>
<dbReference type="OMA" id="MFFINHA"/>
<sequence length="230" mass="25582">MMLKKLCCFVWLVLYHLLLPAFVSSKDHGNPANDLVEIINENRTALKLPKLNDSPGLGCMALQYVELCKDNCTGNRAVNCKPPEDDFTEVFAPNCGVELPTFGTITGHIVGCESKYLQPSEAFSHVIIKDNKALSLLRNKSHKEVGVGLVGFHKGPFFWCILFSDGQTNSTFVLEDRGKGIKQKTGCYSGSTFPCSCGKKISVLLNNIMTLVFLYILLFQLLHQNQFLMI</sequence>
<accession>A0A2C9VTQ9</accession>
<evidence type="ECO:0000313" key="3">
    <source>
        <dbReference type="EMBL" id="OAY49463.1"/>
    </source>
</evidence>
<comment type="caution">
    <text evidence="3">The sequence shown here is derived from an EMBL/GenBank/DDBJ whole genome shotgun (WGS) entry which is preliminary data.</text>
</comment>
<evidence type="ECO:0000256" key="2">
    <source>
        <dbReference type="SAM" id="SignalP"/>
    </source>
</evidence>
<dbReference type="OrthoDB" id="742600at2759"/>
<dbReference type="PANTHER" id="PTHR34537:SF2">
    <property type="entry name" value="FERREDOXIN-LIKE PROTEIN"/>
    <property type="match status" value="1"/>
</dbReference>
<dbReference type="Gramene" id="Manes.05G058300.7.v8.1">
    <property type="protein sequence ID" value="Manes.05G058300.7.v8.1.CDS"/>
    <property type="gene ID" value="Manes.05G058300.v8.1"/>
</dbReference>
<protein>
    <recommendedName>
        <fullName evidence="5">Ferredoxin-like protein</fullName>
    </recommendedName>
</protein>
<feature type="chain" id="PRO_5012497117" description="Ferredoxin-like protein" evidence="2">
    <location>
        <begin position="26"/>
        <end position="230"/>
    </location>
</feature>
<proteinExistence type="predicted"/>
<evidence type="ECO:0000313" key="4">
    <source>
        <dbReference type="Proteomes" id="UP000091857"/>
    </source>
</evidence>
<keyword evidence="1" id="KW-0812">Transmembrane</keyword>
<gene>
    <name evidence="3" type="ORF">MANES_05G058300v8</name>
</gene>
<keyword evidence="1" id="KW-0472">Membrane</keyword>
<dbReference type="STRING" id="3983.A0A2C9VTQ9"/>
<feature type="transmembrane region" description="Helical" evidence="1">
    <location>
        <begin position="203"/>
        <end position="222"/>
    </location>
</feature>
<dbReference type="Gramene" id="Manes.05G058300.6.v8.1">
    <property type="protein sequence ID" value="Manes.05G058300.6.v8.1.CDS"/>
    <property type="gene ID" value="Manes.05G058300.v8.1"/>
</dbReference>
<name>A0A2C9VTQ9_MANES</name>
<organism evidence="3 4">
    <name type="scientific">Manihot esculenta</name>
    <name type="common">Cassava</name>
    <name type="synonym">Jatropha manihot</name>
    <dbReference type="NCBI Taxonomy" id="3983"/>
    <lineage>
        <taxon>Eukaryota</taxon>
        <taxon>Viridiplantae</taxon>
        <taxon>Streptophyta</taxon>
        <taxon>Embryophyta</taxon>
        <taxon>Tracheophyta</taxon>
        <taxon>Spermatophyta</taxon>
        <taxon>Magnoliopsida</taxon>
        <taxon>eudicotyledons</taxon>
        <taxon>Gunneridae</taxon>
        <taxon>Pentapetalae</taxon>
        <taxon>rosids</taxon>
        <taxon>fabids</taxon>
        <taxon>Malpighiales</taxon>
        <taxon>Euphorbiaceae</taxon>
        <taxon>Crotonoideae</taxon>
        <taxon>Manihoteae</taxon>
        <taxon>Manihot</taxon>
    </lineage>
</organism>
<keyword evidence="4" id="KW-1185">Reference proteome</keyword>
<feature type="signal peptide" evidence="2">
    <location>
        <begin position="1"/>
        <end position="25"/>
    </location>
</feature>
<dbReference type="EMBL" id="CM004391">
    <property type="protein sequence ID" value="OAY49463.1"/>
    <property type="molecule type" value="Genomic_DNA"/>
</dbReference>
<evidence type="ECO:0000256" key="1">
    <source>
        <dbReference type="SAM" id="Phobius"/>
    </source>
</evidence>
<keyword evidence="1" id="KW-1133">Transmembrane helix</keyword>